<comment type="caution">
    <text evidence="2">The sequence shown here is derived from an EMBL/GenBank/DDBJ whole genome shotgun (WGS) entry which is preliminary data.</text>
</comment>
<evidence type="ECO:0000313" key="2">
    <source>
        <dbReference type="EMBL" id="CAF0754293.1"/>
    </source>
</evidence>
<dbReference type="Proteomes" id="UP000663832">
    <property type="component" value="Unassembled WGS sequence"/>
</dbReference>
<accession>A0A813PVS9</accession>
<dbReference type="Pfam" id="PF01663">
    <property type="entry name" value="Phosphodiest"/>
    <property type="match status" value="1"/>
</dbReference>
<organism evidence="2 4">
    <name type="scientific">Adineta steineri</name>
    <dbReference type="NCBI Taxonomy" id="433720"/>
    <lineage>
        <taxon>Eukaryota</taxon>
        <taxon>Metazoa</taxon>
        <taxon>Spiralia</taxon>
        <taxon>Gnathifera</taxon>
        <taxon>Rotifera</taxon>
        <taxon>Eurotatoria</taxon>
        <taxon>Bdelloidea</taxon>
        <taxon>Adinetida</taxon>
        <taxon>Adinetidae</taxon>
        <taxon>Adineta</taxon>
    </lineage>
</organism>
<dbReference type="Proteomes" id="UP000663877">
    <property type="component" value="Unassembled WGS sequence"/>
</dbReference>
<dbReference type="PANTHER" id="PTHR10151">
    <property type="entry name" value="ECTONUCLEOTIDE PYROPHOSPHATASE/PHOSPHODIESTERASE"/>
    <property type="match status" value="1"/>
</dbReference>
<dbReference type="Gene3D" id="3.40.720.10">
    <property type="entry name" value="Alkaline Phosphatase, subunit A"/>
    <property type="match status" value="1"/>
</dbReference>
<dbReference type="GO" id="GO:0016787">
    <property type="term" value="F:hydrolase activity"/>
    <property type="evidence" value="ECO:0007669"/>
    <property type="project" value="UniProtKB-ARBA"/>
</dbReference>
<proteinExistence type="predicted"/>
<dbReference type="InterPro" id="IPR017850">
    <property type="entry name" value="Alkaline_phosphatase_core_sf"/>
</dbReference>
<dbReference type="AlphaFoldDB" id="A0A813PVS9"/>
<protein>
    <submittedName>
        <fullName evidence="2">Uncharacterized protein</fullName>
    </submittedName>
</protein>
<sequence>MAFVKYLFYIFLLYTTISLSLTTKQRPLVFVLCLKGFRWDLPYAYSHLPNIRRLATTGSRALWVESEFGGSQTNILSLMSGLHVKHHARNDFIETIPVLNEHVGGHTRLFHWPWFDRRKNHSNYEHLRSGRKRQPEIIESYLNHGRMPLQRLLKYLTPMLNSLINDTDRTNLIMSFIDEPFTTLLHHGINSNSMRRTMLNIDRLIGRLLSITIKNNINLIILGDHGMEQIDCRQAINLYYLFNQQQLNLYTDRYSGTSFSFVFYPKTDLTHQAILNQLKNLPDDQIEIYSNDYNHIPPKLQLPITDDKPSPIIIFAKEKYYFSYNKEQNSAYCQKDNNNNCQPSKLADHSDDPRHLSMRTAFLAHGPLFKKGYINEPVLITDVYILLRQMLCLSPFSLPTNNLVHIGNMLDLTSLSNTCTHLYLSSINMIKSVSIKPINQNFIYDNDPDILFPYCLTITNNTYGFCQKINLCREKIEPCYPVVMKCQKDSCHYRHFSLNHNQRLTFARWFYDSNLKHCRQSTNQTENFVYFRFQRDCKRLCLVNQQNQTEEISKFYSSYFQKTRMSFSCLEFLLVTNNITNYNNTVYVKLNIDLTEDWIENLSDLMNISTDIYHSQVHYFQNYRRRFTNFRDSYNQLMPTG</sequence>
<evidence type="ECO:0000313" key="1">
    <source>
        <dbReference type="EMBL" id="CAF0742439.1"/>
    </source>
</evidence>
<evidence type="ECO:0000313" key="4">
    <source>
        <dbReference type="Proteomes" id="UP000663877"/>
    </source>
</evidence>
<dbReference type="EMBL" id="CAJNOI010000006">
    <property type="protein sequence ID" value="CAF0754293.1"/>
    <property type="molecule type" value="Genomic_DNA"/>
</dbReference>
<evidence type="ECO:0000313" key="3">
    <source>
        <dbReference type="Proteomes" id="UP000663832"/>
    </source>
</evidence>
<dbReference type="SUPFAM" id="SSF53649">
    <property type="entry name" value="Alkaline phosphatase-like"/>
    <property type="match status" value="1"/>
</dbReference>
<keyword evidence="3" id="KW-1185">Reference proteome</keyword>
<name>A0A813PVS9_9BILA</name>
<dbReference type="PANTHER" id="PTHR10151:SF120">
    <property type="entry name" value="BIS(5'-ADENOSYL)-TRIPHOSPHATASE"/>
    <property type="match status" value="1"/>
</dbReference>
<dbReference type="EMBL" id="CAJNOM010000003">
    <property type="protein sequence ID" value="CAF0742439.1"/>
    <property type="molecule type" value="Genomic_DNA"/>
</dbReference>
<dbReference type="OrthoDB" id="415411at2759"/>
<reference evidence="2" key="1">
    <citation type="submission" date="2021-02" db="EMBL/GenBank/DDBJ databases">
        <authorList>
            <person name="Nowell W R."/>
        </authorList>
    </citation>
    <scope>NUCLEOTIDE SEQUENCE</scope>
</reference>
<dbReference type="InterPro" id="IPR002591">
    <property type="entry name" value="Phosphodiest/P_Trfase"/>
</dbReference>
<gene>
    <name evidence="2" type="ORF">BJG266_LOCUS2636</name>
    <name evidence="1" type="ORF">QVE165_LOCUS988</name>
</gene>